<keyword evidence="1" id="KW-0732">Signal</keyword>
<evidence type="ECO:0000313" key="2">
    <source>
        <dbReference type="Proteomes" id="UP000887561"/>
    </source>
</evidence>
<dbReference type="AlphaFoldDB" id="A0A915LYL9"/>
<keyword evidence="2" id="KW-1185">Reference proteome</keyword>
<sequence>MHLRTIFSLIILLAMANEIVGGRKDEIAYAKAEEASFGHSSKGSFNQAVDKAVEGTKSLANKFSKGAKKKVVSAVKGLGKTLEQMVAEE</sequence>
<reference evidence="3" key="1">
    <citation type="submission" date="2022-11" db="UniProtKB">
        <authorList>
            <consortium name="WormBaseParasite"/>
        </authorList>
    </citation>
    <scope>IDENTIFICATION</scope>
</reference>
<proteinExistence type="predicted"/>
<protein>
    <submittedName>
        <fullName evidence="3">Uncharacterized protein</fullName>
    </submittedName>
</protein>
<name>A0A915LYL9_MELJA</name>
<organism evidence="2 3">
    <name type="scientific">Meloidogyne javanica</name>
    <name type="common">Root-knot nematode worm</name>
    <dbReference type="NCBI Taxonomy" id="6303"/>
    <lineage>
        <taxon>Eukaryota</taxon>
        <taxon>Metazoa</taxon>
        <taxon>Ecdysozoa</taxon>
        <taxon>Nematoda</taxon>
        <taxon>Chromadorea</taxon>
        <taxon>Rhabditida</taxon>
        <taxon>Tylenchina</taxon>
        <taxon>Tylenchomorpha</taxon>
        <taxon>Tylenchoidea</taxon>
        <taxon>Meloidogynidae</taxon>
        <taxon>Meloidogyninae</taxon>
        <taxon>Meloidogyne</taxon>
        <taxon>Meloidogyne incognita group</taxon>
    </lineage>
</organism>
<accession>A0A915LYL9</accession>
<dbReference type="WBParaSite" id="scaffold21354_cov168.g19682">
    <property type="protein sequence ID" value="scaffold21354_cov168.g19682"/>
    <property type="gene ID" value="scaffold21354_cov168.g19682"/>
</dbReference>
<dbReference type="Proteomes" id="UP000887561">
    <property type="component" value="Unplaced"/>
</dbReference>
<feature type="chain" id="PRO_5037125696" evidence="1">
    <location>
        <begin position="17"/>
        <end position="89"/>
    </location>
</feature>
<evidence type="ECO:0000256" key="1">
    <source>
        <dbReference type="SAM" id="SignalP"/>
    </source>
</evidence>
<feature type="signal peptide" evidence="1">
    <location>
        <begin position="1"/>
        <end position="16"/>
    </location>
</feature>
<evidence type="ECO:0000313" key="3">
    <source>
        <dbReference type="WBParaSite" id="scaffold21354_cov168.g19682"/>
    </source>
</evidence>